<gene>
    <name evidence="1" type="ORF">SAMN05216387_10811</name>
</gene>
<sequence length="45" mass="4800">MIPVVPANGCEHYRAEFLNPPACGLKLTDQLEGQIDLPGFGLNCG</sequence>
<proteinExistence type="predicted"/>
<protein>
    <submittedName>
        <fullName evidence="1">Uncharacterized protein</fullName>
    </submittedName>
</protein>
<accession>A0A1H7P1K9</accession>
<keyword evidence="2" id="KW-1185">Reference proteome</keyword>
<organism evidence="1 2">
    <name type="scientific">Nitrosovibrio tenuis</name>
    <dbReference type="NCBI Taxonomy" id="1233"/>
    <lineage>
        <taxon>Bacteria</taxon>
        <taxon>Pseudomonadati</taxon>
        <taxon>Pseudomonadota</taxon>
        <taxon>Betaproteobacteria</taxon>
        <taxon>Nitrosomonadales</taxon>
        <taxon>Nitrosomonadaceae</taxon>
        <taxon>Nitrosovibrio</taxon>
    </lineage>
</organism>
<reference evidence="1 2" key="1">
    <citation type="submission" date="2016-10" db="EMBL/GenBank/DDBJ databases">
        <authorList>
            <person name="de Groot N.N."/>
        </authorList>
    </citation>
    <scope>NUCLEOTIDE SEQUENCE [LARGE SCALE GENOMIC DNA]</scope>
    <source>
        <strain evidence="1 2">Nv1</strain>
    </source>
</reference>
<dbReference type="AlphaFoldDB" id="A0A1H7P1K9"/>
<evidence type="ECO:0000313" key="1">
    <source>
        <dbReference type="EMBL" id="SEL29198.1"/>
    </source>
</evidence>
<dbReference type="EMBL" id="FOBH01000008">
    <property type="protein sequence ID" value="SEL29198.1"/>
    <property type="molecule type" value="Genomic_DNA"/>
</dbReference>
<evidence type="ECO:0000313" key="2">
    <source>
        <dbReference type="Proteomes" id="UP000198620"/>
    </source>
</evidence>
<dbReference type="Proteomes" id="UP000198620">
    <property type="component" value="Unassembled WGS sequence"/>
</dbReference>
<name>A0A1H7P1K9_9PROT</name>